<dbReference type="PROSITE" id="PS52004">
    <property type="entry name" value="KS3_2"/>
    <property type="match status" value="1"/>
</dbReference>
<reference evidence="5" key="1">
    <citation type="submission" date="2021-02" db="EMBL/GenBank/DDBJ databases">
        <authorList>
            <person name="Dougan E. K."/>
            <person name="Rhodes N."/>
            <person name="Thang M."/>
            <person name="Chan C."/>
        </authorList>
    </citation>
    <scope>NUCLEOTIDE SEQUENCE</scope>
</reference>
<dbReference type="AlphaFoldDB" id="A0A813F161"/>
<dbReference type="CDD" id="cd00833">
    <property type="entry name" value="PKS"/>
    <property type="match status" value="1"/>
</dbReference>
<evidence type="ECO:0000256" key="3">
    <source>
        <dbReference type="SAM" id="MobiDB-lite"/>
    </source>
</evidence>
<accession>A0A813F161</accession>
<dbReference type="InterPro" id="IPR014043">
    <property type="entry name" value="Acyl_transferase_dom"/>
</dbReference>
<organism evidence="5 6">
    <name type="scientific">Polarella glacialis</name>
    <name type="common">Dinoflagellate</name>
    <dbReference type="NCBI Taxonomy" id="89957"/>
    <lineage>
        <taxon>Eukaryota</taxon>
        <taxon>Sar</taxon>
        <taxon>Alveolata</taxon>
        <taxon>Dinophyceae</taxon>
        <taxon>Suessiales</taxon>
        <taxon>Suessiaceae</taxon>
        <taxon>Polarella</taxon>
    </lineage>
</organism>
<dbReference type="Proteomes" id="UP000654075">
    <property type="component" value="Unassembled WGS sequence"/>
</dbReference>
<dbReference type="InterPro" id="IPR001227">
    <property type="entry name" value="Ac_transferase_dom_sf"/>
</dbReference>
<keyword evidence="2" id="KW-0597">Phosphoprotein</keyword>
<dbReference type="SUPFAM" id="SSF52151">
    <property type="entry name" value="FabD/lysophospholipase-like"/>
    <property type="match status" value="1"/>
</dbReference>
<sequence>AALMGTDGGVFVGQDKCDWSRMLTTNHAGPFAATGGSASISSGRVSYVLGMKGPSATFDTACSSSLVAADTASATLYRGRCELAIVCGVNMLLLPQTFIACCQARMLDAGGRCRTFDASAAGYARGEGCGGQARKGPSQQAVILTALGEAGLLPMSTTASHMLETHGTGTALGDPIEVGALQAALGGAGRRAGGLALGALKSNIGHLEGGAGLAGLLKLTAELRDSAVAPNLHLRELNHHVFEDIRDFAAMFVPEAAQDAPSTGSVSSFGFGGTNGHVVLKASPKQVSDAARSREATPQTKPKSLRVAFLFTGQGSQYPGMGQELYDKEPVFREALDRCAAVLDSLLPSPLLEVMFGAGEAASDLNETRFSQPAIFSLEYALAELWRSRGISPCAVLGHSVGEYCAAVVAGAMPLQTALPLIAARGRAIAEHCEASVGAMVAVFAPEAEAQAAISGAKAAETVSMAAVNGPKMTVLSGRTQDVERVTEKMGATNRRLKVSHAFHSPLMTPALAPFRAEAEVSQLGPAPSGGVRFFSALRGREATEELSSVEYWVDHIPGTVRFSAAMEALHAEIGPDVYLEVGASPILLGMAKRFIPKGPAWLPSLDPQVGKALQVFSKTEAELGTSSSSTDDSWKSDRRRRREV</sequence>
<feature type="region of interest" description="Disordered" evidence="3">
    <location>
        <begin position="621"/>
        <end position="645"/>
    </location>
</feature>
<evidence type="ECO:0000256" key="2">
    <source>
        <dbReference type="ARBA" id="ARBA00022553"/>
    </source>
</evidence>
<dbReference type="GO" id="GO:0006633">
    <property type="term" value="P:fatty acid biosynthetic process"/>
    <property type="evidence" value="ECO:0007669"/>
    <property type="project" value="TreeGrafter"/>
</dbReference>
<dbReference type="GO" id="GO:0004312">
    <property type="term" value="F:fatty acid synthase activity"/>
    <property type="evidence" value="ECO:0007669"/>
    <property type="project" value="TreeGrafter"/>
</dbReference>
<evidence type="ECO:0000259" key="4">
    <source>
        <dbReference type="PROSITE" id="PS52004"/>
    </source>
</evidence>
<dbReference type="GO" id="GO:0005886">
    <property type="term" value="C:plasma membrane"/>
    <property type="evidence" value="ECO:0007669"/>
    <property type="project" value="TreeGrafter"/>
</dbReference>
<dbReference type="GO" id="GO:0005737">
    <property type="term" value="C:cytoplasm"/>
    <property type="evidence" value="ECO:0007669"/>
    <property type="project" value="TreeGrafter"/>
</dbReference>
<dbReference type="PANTHER" id="PTHR43775:SF37">
    <property type="entry name" value="SI:DKEY-61P9.11"/>
    <property type="match status" value="1"/>
</dbReference>
<comment type="caution">
    <text evidence="5">The sequence shown here is derived from an EMBL/GenBank/DDBJ whole genome shotgun (WGS) entry which is preliminary data.</text>
</comment>
<proteinExistence type="predicted"/>
<keyword evidence="6" id="KW-1185">Reference proteome</keyword>
<evidence type="ECO:0000256" key="1">
    <source>
        <dbReference type="ARBA" id="ARBA00022450"/>
    </source>
</evidence>
<dbReference type="Pfam" id="PF00109">
    <property type="entry name" value="ketoacyl-synt"/>
    <property type="match status" value="1"/>
</dbReference>
<dbReference type="PANTHER" id="PTHR43775">
    <property type="entry name" value="FATTY ACID SYNTHASE"/>
    <property type="match status" value="1"/>
</dbReference>
<dbReference type="SMART" id="SM00827">
    <property type="entry name" value="PKS_AT"/>
    <property type="match status" value="1"/>
</dbReference>
<dbReference type="Gene3D" id="3.40.47.10">
    <property type="match status" value="2"/>
</dbReference>
<dbReference type="SUPFAM" id="SSF55048">
    <property type="entry name" value="Probable ACP-binding domain of malonyl-CoA ACP transacylase"/>
    <property type="match status" value="1"/>
</dbReference>
<dbReference type="OrthoDB" id="416130at2759"/>
<evidence type="ECO:0000313" key="5">
    <source>
        <dbReference type="EMBL" id="CAE8607247.1"/>
    </source>
</evidence>
<dbReference type="SMART" id="SM00825">
    <property type="entry name" value="PKS_KS"/>
    <property type="match status" value="1"/>
</dbReference>
<dbReference type="InterPro" id="IPR050091">
    <property type="entry name" value="PKS_NRPS_Biosynth_Enz"/>
</dbReference>
<evidence type="ECO:0000313" key="6">
    <source>
        <dbReference type="Proteomes" id="UP000654075"/>
    </source>
</evidence>
<feature type="domain" description="Ketosynthase family 3 (KS3)" evidence="4">
    <location>
        <begin position="1"/>
        <end position="282"/>
    </location>
</feature>
<dbReference type="InterPro" id="IPR016039">
    <property type="entry name" value="Thiolase-like"/>
</dbReference>
<name>A0A813F161_POLGL</name>
<feature type="non-terminal residue" evidence="5">
    <location>
        <position position="1"/>
    </location>
</feature>
<dbReference type="InterPro" id="IPR016036">
    <property type="entry name" value="Malonyl_transacylase_ACP-bd"/>
</dbReference>
<dbReference type="SUPFAM" id="SSF53901">
    <property type="entry name" value="Thiolase-like"/>
    <property type="match status" value="2"/>
</dbReference>
<protein>
    <recommendedName>
        <fullName evidence="4">Ketosynthase family 3 (KS3) domain-containing protein</fullName>
    </recommendedName>
</protein>
<dbReference type="Pfam" id="PF00698">
    <property type="entry name" value="Acyl_transf_1"/>
    <property type="match status" value="1"/>
</dbReference>
<feature type="non-terminal residue" evidence="5">
    <location>
        <position position="645"/>
    </location>
</feature>
<keyword evidence="1" id="KW-0596">Phosphopantetheine</keyword>
<feature type="compositionally biased region" description="Basic and acidic residues" evidence="3">
    <location>
        <begin position="633"/>
        <end position="645"/>
    </location>
</feature>
<dbReference type="InterPro" id="IPR020841">
    <property type="entry name" value="PKS_Beta-ketoAc_synthase_dom"/>
</dbReference>
<gene>
    <name evidence="5" type="ORF">PGLA1383_LOCUS25183</name>
</gene>
<dbReference type="Gene3D" id="3.40.366.10">
    <property type="entry name" value="Malonyl-Coenzyme A Acyl Carrier Protein, domain 2"/>
    <property type="match status" value="1"/>
</dbReference>
<dbReference type="EMBL" id="CAJNNV010020915">
    <property type="protein sequence ID" value="CAE8607247.1"/>
    <property type="molecule type" value="Genomic_DNA"/>
</dbReference>
<dbReference type="InterPro" id="IPR014030">
    <property type="entry name" value="Ketoacyl_synth_N"/>
</dbReference>
<dbReference type="InterPro" id="IPR016035">
    <property type="entry name" value="Acyl_Trfase/lysoPLipase"/>
</dbReference>